<sequence>MNSDSDVECSLSGYLYAIKKILSWKIPTLILGGGGYNFPDTARLWTKITALTIEEVKGKKITLSSEIPEHSYFSRYGPDFELDINYFPHKNHNKSVDNSIKKHHHRLLEQLCNYADLNKIVYDYDMVCKLYNLTDNT</sequence>
<accession>Q5DAX6</accession>
<reference evidence="1" key="1">
    <citation type="submission" date="2004-11" db="EMBL/GenBank/DDBJ databases">
        <title>The full-length cDNA sequences of Schistosoma japonicum genes.</title>
        <authorList>
            <person name="Han Z."/>
        </authorList>
    </citation>
    <scope>NUCLEOTIDE SEQUENCE</scope>
</reference>
<evidence type="ECO:0000313" key="1">
    <source>
        <dbReference type="EMBL" id="AAW27030.1"/>
    </source>
</evidence>
<dbReference type="SUPFAM" id="SSF52768">
    <property type="entry name" value="Arginase/deacetylase"/>
    <property type="match status" value="1"/>
</dbReference>
<protein>
    <submittedName>
        <fullName evidence="1">SJCHGC03669 protein</fullName>
    </submittedName>
</protein>
<dbReference type="AlphaFoldDB" id="Q5DAX6"/>
<proteinExistence type="evidence at transcript level"/>
<dbReference type="PANTHER" id="PTHR48252">
    <property type="entry name" value="HISTONE DEACETYLASE 2-RELATED"/>
    <property type="match status" value="1"/>
</dbReference>
<reference evidence="1" key="2">
    <citation type="journal article" date="2006" name="PLoS Pathog.">
        <title>New perspectives on host-parasite interplay by comparative transcriptomic and proteomic analyses of Schistosoma japonicum.</title>
        <authorList>
            <person name="Liu F."/>
            <person name="Lu J."/>
            <person name="Hu W."/>
            <person name="Wang S.Y."/>
            <person name="Cui S.J."/>
            <person name="Chi M."/>
            <person name="Yan Q."/>
            <person name="Wang X.R."/>
            <person name="Song H.D."/>
            <person name="Xu X.N."/>
            <person name="Wang J.J."/>
            <person name="Zhang X.L."/>
            <person name="Zhang X."/>
            <person name="Wang Z.Q."/>
            <person name="Xue C.L."/>
            <person name="Brindley P.J."/>
            <person name="McManus D.P."/>
            <person name="Yang P.Y."/>
            <person name="Feng Z."/>
            <person name="Chen Z."/>
            <person name="Han Z.G."/>
        </authorList>
    </citation>
    <scope>NUCLEOTIDE SEQUENCE</scope>
</reference>
<dbReference type="PANTHER" id="PTHR48252:SF77">
    <property type="entry name" value="HISTONE DEACETYLASE DOMAIN-CONTAINING PROTEIN"/>
    <property type="match status" value="1"/>
</dbReference>
<dbReference type="Gene3D" id="3.40.800.20">
    <property type="entry name" value="Histone deacetylase domain"/>
    <property type="match status" value="1"/>
</dbReference>
<dbReference type="InterPro" id="IPR023696">
    <property type="entry name" value="Ureohydrolase_dom_sf"/>
</dbReference>
<dbReference type="EMBL" id="AY815298">
    <property type="protein sequence ID" value="AAW27030.1"/>
    <property type="molecule type" value="mRNA"/>
</dbReference>
<name>Q5DAX6_SCHJA</name>
<organism evidence="1">
    <name type="scientific">Schistosoma japonicum</name>
    <name type="common">Blood fluke</name>
    <dbReference type="NCBI Taxonomy" id="6182"/>
    <lineage>
        <taxon>Eukaryota</taxon>
        <taxon>Metazoa</taxon>
        <taxon>Spiralia</taxon>
        <taxon>Lophotrochozoa</taxon>
        <taxon>Platyhelminthes</taxon>
        <taxon>Trematoda</taxon>
        <taxon>Digenea</taxon>
        <taxon>Strigeidida</taxon>
        <taxon>Schistosomatoidea</taxon>
        <taxon>Schistosomatidae</taxon>
        <taxon>Schistosoma</taxon>
    </lineage>
</organism>
<dbReference type="InterPro" id="IPR037138">
    <property type="entry name" value="His_deacetylse_dom_sf"/>
</dbReference>